<dbReference type="AlphaFoldDB" id="A0A7D5LBF4"/>
<gene>
    <name evidence="2" type="ORF">HUG12_14075</name>
</gene>
<dbReference type="Pfam" id="PF24035">
    <property type="entry name" value="DUF7344"/>
    <property type="match status" value="1"/>
</dbReference>
<dbReference type="Proteomes" id="UP000509626">
    <property type="component" value="Chromosome"/>
</dbReference>
<dbReference type="RefSeq" id="WP_179269378.1">
    <property type="nucleotide sequence ID" value="NZ_CP058579.1"/>
</dbReference>
<dbReference type="GeneID" id="56038608"/>
<dbReference type="OrthoDB" id="247722at2157"/>
<name>A0A7D5LBF4_9EURY</name>
<dbReference type="KEGG" id="halu:HUG12_14075"/>
<sequence>MDHQQAIRTETVDQLLSLLANSHCRSALTYMREESTDVFSVGDIANALGTQADREVDQVTIQLHHAILPKLADASVVNYDAPSKTVQYRGHTELESLLDGLRTANRRMDSEF</sequence>
<evidence type="ECO:0000259" key="1">
    <source>
        <dbReference type="Pfam" id="PF24035"/>
    </source>
</evidence>
<organism evidence="2 3">
    <name type="scientific">Halorarum salinum</name>
    <dbReference type="NCBI Taxonomy" id="2743089"/>
    <lineage>
        <taxon>Archaea</taxon>
        <taxon>Methanobacteriati</taxon>
        <taxon>Methanobacteriota</taxon>
        <taxon>Stenosarchaea group</taxon>
        <taxon>Halobacteria</taxon>
        <taxon>Halobacteriales</taxon>
        <taxon>Haloferacaceae</taxon>
        <taxon>Halorarum</taxon>
    </lineage>
</organism>
<evidence type="ECO:0000313" key="2">
    <source>
        <dbReference type="EMBL" id="QLG62793.1"/>
    </source>
</evidence>
<reference evidence="2 3" key="1">
    <citation type="submission" date="2020-06" db="EMBL/GenBank/DDBJ databases">
        <title>NJ-3-1, isolated from saline soil.</title>
        <authorList>
            <person name="Cui H.L."/>
            <person name="Shi X."/>
        </authorList>
    </citation>
    <scope>NUCLEOTIDE SEQUENCE [LARGE SCALE GENOMIC DNA]</scope>
    <source>
        <strain evidence="2 3">NJ-3-1</strain>
    </source>
</reference>
<proteinExistence type="predicted"/>
<keyword evidence="3" id="KW-1185">Reference proteome</keyword>
<feature type="domain" description="DUF7344" evidence="1">
    <location>
        <begin position="17"/>
        <end position="87"/>
    </location>
</feature>
<dbReference type="EMBL" id="CP058579">
    <property type="protein sequence ID" value="QLG62793.1"/>
    <property type="molecule type" value="Genomic_DNA"/>
</dbReference>
<protein>
    <recommendedName>
        <fullName evidence="1">DUF7344 domain-containing protein</fullName>
    </recommendedName>
</protein>
<evidence type="ECO:0000313" key="3">
    <source>
        <dbReference type="Proteomes" id="UP000509626"/>
    </source>
</evidence>
<dbReference type="InterPro" id="IPR055768">
    <property type="entry name" value="DUF7344"/>
</dbReference>
<accession>A0A7D5LBF4</accession>